<evidence type="ECO:0000256" key="2">
    <source>
        <dbReference type="ARBA" id="ARBA00022512"/>
    </source>
</evidence>
<dbReference type="InterPro" id="IPR006179">
    <property type="entry name" value="5_nucleotidase/apyrase"/>
</dbReference>
<evidence type="ECO:0000256" key="6">
    <source>
        <dbReference type="RuleBase" id="RU362119"/>
    </source>
</evidence>
<feature type="domain" description="Calcineurin-like phosphoesterase" evidence="7">
    <location>
        <begin position="50"/>
        <end position="281"/>
    </location>
</feature>
<evidence type="ECO:0000259" key="8">
    <source>
        <dbReference type="Pfam" id="PF02872"/>
    </source>
</evidence>
<evidence type="ECO:0000259" key="7">
    <source>
        <dbReference type="Pfam" id="PF00149"/>
    </source>
</evidence>
<evidence type="ECO:0000313" key="10">
    <source>
        <dbReference type="Proteomes" id="UP000051888"/>
    </source>
</evidence>
<dbReference type="GO" id="GO:0008253">
    <property type="term" value="F:5'-nucleotidase activity"/>
    <property type="evidence" value="ECO:0007669"/>
    <property type="project" value="TreeGrafter"/>
</dbReference>
<dbReference type="AlphaFoldDB" id="A0A0Q3TF68"/>
<keyword evidence="2" id="KW-0134">Cell wall</keyword>
<proteinExistence type="inferred from homology"/>
<keyword evidence="10" id="KW-1185">Reference proteome</keyword>
<dbReference type="GO" id="GO:0000166">
    <property type="term" value="F:nucleotide binding"/>
    <property type="evidence" value="ECO:0007669"/>
    <property type="project" value="UniProtKB-KW"/>
</dbReference>
<dbReference type="GO" id="GO:0046872">
    <property type="term" value="F:metal ion binding"/>
    <property type="evidence" value="ECO:0007669"/>
    <property type="project" value="InterPro"/>
</dbReference>
<keyword evidence="6" id="KW-0547">Nucleotide-binding</keyword>
<dbReference type="GO" id="GO:0030288">
    <property type="term" value="C:outer membrane-bounded periplasmic space"/>
    <property type="evidence" value="ECO:0007669"/>
    <property type="project" value="TreeGrafter"/>
</dbReference>
<keyword evidence="5" id="KW-0572">Peptidoglycan-anchor</keyword>
<dbReference type="InterPro" id="IPR029052">
    <property type="entry name" value="Metallo-depent_PP-like"/>
</dbReference>
<dbReference type="EMBL" id="LJJC01000004">
    <property type="protein sequence ID" value="KQL52265.1"/>
    <property type="molecule type" value="Genomic_DNA"/>
</dbReference>
<sequence length="541" mass="59065">MKLGGVGDLRKRNLLLSVGLASLLTLPFSSVDAAAKNIKKDHPHPIEVQILGINDLHGQLDVTRTVSGRNVGRADVLAAYLKQRKAQVKDTLLVTSGDAVGASAPVSALFQDEPTLNILNTLHFDVGTLGNHEFDHGVKEMMRQIYGGKNPTTGEYFKGLNFPYVCANVIDKKTKKPLLPPYVIKKVHGVNIGFIGVDTTETPSITMPENVKDVEFTDETEAINKYAKVLKKKGVRTIIVLAHDPGNSDYDGKNATGKVIDIAKNIDPEVDVVFGGHNHAYINTKVAGKRVVQAYSYGTAFADVHLWIDPRTKDVVKDSAEIVTTYQDSITPDPQIKAMIDEDEKRVAPLINQVLGKTTTALTGKQNESGESNLGDFITDAQRDITKSQIAITNPGGIRADINSGDITWGNLYTVQPFGNTMITMDLTGDQIRKALNQQWRTDGSSKMLQISGMKYTWDSTKANDKIVSLTLEDGTPIEPNQTYKVAMNNFLASGGDGFTEFANGKNQVNGPVDLDALVDYVKKQTGPITMEIQNRIQKIN</sequence>
<name>A0A0Q3TF68_9BACI</name>
<dbReference type="PRINTS" id="PR01607">
    <property type="entry name" value="APYRASEFAMLY"/>
</dbReference>
<dbReference type="PANTHER" id="PTHR11575:SF24">
    <property type="entry name" value="5'-NUCLEOTIDASE"/>
    <property type="match status" value="1"/>
</dbReference>
<comment type="subcellular location">
    <subcellularLocation>
        <location evidence="1">Secreted</location>
        <location evidence="1">Cell wall</location>
        <topology evidence="1">Peptidoglycan-anchor</topology>
    </subcellularLocation>
</comment>
<evidence type="ECO:0000256" key="4">
    <source>
        <dbReference type="ARBA" id="ARBA00022729"/>
    </source>
</evidence>
<dbReference type="OrthoDB" id="9775118at2"/>
<dbReference type="InterPro" id="IPR036907">
    <property type="entry name" value="5'-Nucleotdase_C_sf"/>
</dbReference>
<dbReference type="Proteomes" id="UP000051888">
    <property type="component" value="Unassembled WGS sequence"/>
</dbReference>
<dbReference type="Pfam" id="PF02872">
    <property type="entry name" value="5_nucleotid_C"/>
    <property type="match status" value="1"/>
</dbReference>
<dbReference type="PATRIC" id="fig|157838.3.peg.227"/>
<dbReference type="SUPFAM" id="SSF55816">
    <property type="entry name" value="5'-nucleotidase (syn. UDP-sugar hydrolase), C-terminal domain"/>
    <property type="match status" value="1"/>
</dbReference>
<keyword evidence="6" id="KW-0378">Hydrolase</keyword>
<comment type="caution">
    <text evidence="9">The sequence shown here is derived from an EMBL/GenBank/DDBJ whole genome shotgun (WGS) entry which is preliminary data.</text>
</comment>
<evidence type="ECO:0000256" key="1">
    <source>
        <dbReference type="ARBA" id="ARBA00004168"/>
    </source>
</evidence>
<evidence type="ECO:0000313" key="9">
    <source>
        <dbReference type="EMBL" id="KQL52265.1"/>
    </source>
</evidence>
<organism evidence="9 10">
    <name type="scientific">Heyndrickxia shackletonii</name>
    <dbReference type="NCBI Taxonomy" id="157838"/>
    <lineage>
        <taxon>Bacteria</taxon>
        <taxon>Bacillati</taxon>
        <taxon>Bacillota</taxon>
        <taxon>Bacilli</taxon>
        <taxon>Bacillales</taxon>
        <taxon>Bacillaceae</taxon>
        <taxon>Heyndrickxia</taxon>
    </lineage>
</organism>
<dbReference type="FunFam" id="3.90.780.10:FF:000004">
    <property type="entry name" value="UDP-sugar hydrolase, putative"/>
    <property type="match status" value="1"/>
</dbReference>
<dbReference type="GO" id="GO:0008768">
    <property type="term" value="F:UDP-sugar diphosphatase activity"/>
    <property type="evidence" value="ECO:0007669"/>
    <property type="project" value="TreeGrafter"/>
</dbReference>
<accession>A0A0Q3TF68</accession>
<dbReference type="Gene3D" id="3.60.21.10">
    <property type="match status" value="1"/>
</dbReference>
<gene>
    <name evidence="9" type="ORF">AN964_01050</name>
</gene>
<dbReference type="InterPro" id="IPR006146">
    <property type="entry name" value="5'-Nucleotdase_CS"/>
</dbReference>
<keyword evidence="4 6" id="KW-0732">Signal</keyword>
<comment type="similarity">
    <text evidence="6">Belongs to the 5'-nucleotidase family.</text>
</comment>
<reference evidence="9 10" key="1">
    <citation type="submission" date="2015-09" db="EMBL/GenBank/DDBJ databases">
        <title>Genome sequencing project for genomic taxonomy and phylogenomics of Bacillus-like bacteria.</title>
        <authorList>
            <person name="Liu B."/>
            <person name="Wang J."/>
            <person name="Zhu Y."/>
            <person name="Liu G."/>
            <person name="Chen Q."/>
            <person name="Chen Z."/>
            <person name="Lan J."/>
            <person name="Che J."/>
            <person name="Ge C."/>
            <person name="Shi H."/>
            <person name="Pan Z."/>
            <person name="Liu X."/>
        </authorList>
    </citation>
    <scope>NUCLEOTIDE SEQUENCE [LARGE SCALE GENOMIC DNA]</scope>
    <source>
        <strain evidence="9 10">LMG 18435</strain>
    </source>
</reference>
<evidence type="ECO:0000256" key="3">
    <source>
        <dbReference type="ARBA" id="ARBA00022525"/>
    </source>
</evidence>
<keyword evidence="3" id="KW-0964">Secreted</keyword>
<dbReference type="PROSITE" id="PS00786">
    <property type="entry name" value="5_NUCLEOTIDASE_2"/>
    <property type="match status" value="1"/>
</dbReference>
<dbReference type="InterPro" id="IPR004843">
    <property type="entry name" value="Calcineurin-like_PHP"/>
</dbReference>
<feature type="chain" id="PRO_5005965344" evidence="6">
    <location>
        <begin position="34"/>
        <end position="541"/>
    </location>
</feature>
<dbReference type="FunFam" id="3.60.21.10:FF:000052">
    <property type="entry name" value="Endonuclease YhcR"/>
    <property type="match status" value="1"/>
</dbReference>
<dbReference type="PANTHER" id="PTHR11575">
    <property type="entry name" value="5'-NUCLEOTIDASE-RELATED"/>
    <property type="match status" value="1"/>
</dbReference>
<feature type="domain" description="5'-Nucleotidase C-terminal" evidence="8">
    <location>
        <begin position="354"/>
        <end position="503"/>
    </location>
</feature>
<evidence type="ECO:0000256" key="5">
    <source>
        <dbReference type="ARBA" id="ARBA00023088"/>
    </source>
</evidence>
<dbReference type="GO" id="GO:0009166">
    <property type="term" value="P:nucleotide catabolic process"/>
    <property type="evidence" value="ECO:0007669"/>
    <property type="project" value="InterPro"/>
</dbReference>
<protein>
    <submittedName>
        <fullName evidence="9">5'-nucleotidase</fullName>
    </submittedName>
</protein>
<dbReference type="Pfam" id="PF00149">
    <property type="entry name" value="Metallophos"/>
    <property type="match status" value="1"/>
</dbReference>
<dbReference type="STRING" id="157838.AN964_01050"/>
<dbReference type="InterPro" id="IPR008334">
    <property type="entry name" value="5'-Nucleotdase_C"/>
</dbReference>
<feature type="signal peptide" evidence="6">
    <location>
        <begin position="1"/>
        <end position="33"/>
    </location>
</feature>
<dbReference type="SUPFAM" id="SSF56300">
    <property type="entry name" value="Metallo-dependent phosphatases"/>
    <property type="match status" value="1"/>
</dbReference>
<dbReference type="Gene3D" id="3.90.780.10">
    <property type="entry name" value="5'-Nucleotidase, C-terminal domain"/>
    <property type="match status" value="1"/>
</dbReference>